<dbReference type="OrthoDB" id="9811101at2"/>
<evidence type="ECO:0000313" key="4">
    <source>
        <dbReference type="Proteomes" id="UP000286287"/>
    </source>
</evidence>
<dbReference type="PIRSF" id="PIRSF007531">
    <property type="entry name" value="CPT"/>
    <property type="match status" value="1"/>
</dbReference>
<feature type="active site" evidence="1">
    <location>
        <position position="33"/>
    </location>
</feature>
<name>A0A418VCW7_9DEIO</name>
<keyword evidence="3" id="KW-0808">Transferase</keyword>
<protein>
    <submittedName>
        <fullName evidence="3">Chloramphenicol phosphotransferase</fullName>
    </submittedName>
</protein>
<dbReference type="GO" id="GO:0005524">
    <property type="term" value="F:ATP binding"/>
    <property type="evidence" value="ECO:0007669"/>
    <property type="project" value="InterPro"/>
</dbReference>
<comment type="caution">
    <text evidence="3">The sequence shown here is derived from an EMBL/GenBank/DDBJ whole genome shotgun (WGS) entry which is preliminary data.</text>
</comment>
<accession>A0A418VCW7</accession>
<dbReference type="EMBL" id="QYUJ01000014">
    <property type="protein sequence ID" value="RJF73839.1"/>
    <property type="molecule type" value="Genomic_DNA"/>
</dbReference>
<sequence>MIVLNGASSSGKSTLGRALQDRLPGTWLLYGVDDLVRALPPRLTSPEGIEFSEDGQVRVGPAFRAAEKAWMQGVAHTARCGVNVIIDDVFLGGPAAQARWQEALLDLRVLCVGVHCQPEVGEAREQARGDRVTGMHRQQAQIVHQGVQYDLEVDSAASTPAALAQLVVARLNHP</sequence>
<dbReference type="GO" id="GO:0016740">
    <property type="term" value="F:transferase activity"/>
    <property type="evidence" value="ECO:0007669"/>
    <property type="project" value="UniProtKB-KW"/>
</dbReference>
<evidence type="ECO:0000256" key="2">
    <source>
        <dbReference type="PIRSR" id="PIRSR007531-2"/>
    </source>
</evidence>
<evidence type="ECO:0000313" key="3">
    <source>
        <dbReference type="EMBL" id="RJF73839.1"/>
    </source>
</evidence>
<dbReference type="Proteomes" id="UP000286287">
    <property type="component" value="Unassembled WGS sequence"/>
</dbReference>
<proteinExistence type="predicted"/>
<evidence type="ECO:0000256" key="1">
    <source>
        <dbReference type="PIRSR" id="PIRSR007531-1"/>
    </source>
</evidence>
<dbReference type="InterPro" id="IPR012853">
    <property type="entry name" value="CPT"/>
</dbReference>
<dbReference type="InterPro" id="IPR027417">
    <property type="entry name" value="P-loop_NTPase"/>
</dbReference>
<keyword evidence="4" id="KW-1185">Reference proteome</keyword>
<reference evidence="3 4" key="1">
    <citation type="submission" date="2018-09" db="EMBL/GenBank/DDBJ databases">
        <authorList>
            <person name="Zhu H."/>
        </authorList>
    </citation>
    <scope>NUCLEOTIDE SEQUENCE [LARGE SCALE GENOMIC DNA]</scope>
    <source>
        <strain evidence="3 4">K2S05-167</strain>
    </source>
</reference>
<dbReference type="Pfam" id="PF07931">
    <property type="entry name" value="CPT"/>
    <property type="match status" value="1"/>
</dbReference>
<dbReference type="Gene3D" id="3.40.50.300">
    <property type="entry name" value="P-loop containing nucleotide triphosphate hydrolases"/>
    <property type="match status" value="1"/>
</dbReference>
<dbReference type="SUPFAM" id="SSF52540">
    <property type="entry name" value="P-loop containing nucleoside triphosphate hydrolases"/>
    <property type="match status" value="1"/>
</dbReference>
<organism evidence="3 4">
    <name type="scientific">Deinococcus cavernae</name>
    <dbReference type="NCBI Taxonomy" id="2320857"/>
    <lineage>
        <taxon>Bacteria</taxon>
        <taxon>Thermotogati</taxon>
        <taxon>Deinococcota</taxon>
        <taxon>Deinococci</taxon>
        <taxon>Deinococcales</taxon>
        <taxon>Deinococcaceae</taxon>
        <taxon>Deinococcus</taxon>
    </lineage>
</organism>
<gene>
    <name evidence="3" type="ORF">D3875_17110</name>
</gene>
<dbReference type="AlphaFoldDB" id="A0A418VCW7"/>
<feature type="binding site" evidence="2">
    <location>
        <begin position="6"/>
        <end position="13"/>
    </location>
    <ligand>
        <name>ATP</name>
        <dbReference type="ChEBI" id="CHEBI:30616"/>
    </ligand>
</feature>